<dbReference type="EMBL" id="JAPJZH010000003">
    <property type="protein sequence ID" value="MDA4844780.1"/>
    <property type="molecule type" value="Genomic_DNA"/>
</dbReference>
<proteinExistence type="predicted"/>
<sequence>MRAQLDIRGRHIWRVFDDIFVSVQVRTAQRQHREQMDLQTLDLRRYFYREVGELDQKIIEHTVTINQSSRNLAEGQPVRQIVDIRQRMSGFDPAYWHEEVEYEPLFKYDFGQMTRTFESFQELSQLCETALAHEIDEIIARSAVEISDNNRARQIDRTPLDSFGIETVSKIVDIYVEGLTRISVNLRIYRNIVIAGNLKRLETFETKSLVDLILDASGFVGTSQPVNDR</sequence>
<protein>
    <submittedName>
        <fullName evidence="1">Uncharacterized protein</fullName>
    </submittedName>
</protein>
<name>A0ABT4VJE5_9HYPH</name>
<dbReference type="RefSeq" id="WP_271088318.1">
    <property type="nucleotide sequence ID" value="NZ_JAPJZH010000003.1"/>
</dbReference>
<evidence type="ECO:0000313" key="1">
    <source>
        <dbReference type="EMBL" id="MDA4844780.1"/>
    </source>
</evidence>
<gene>
    <name evidence="1" type="ORF">OOZ53_05435</name>
</gene>
<evidence type="ECO:0000313" key="2">
    <source>
        <dbReference type="Proteomes" id="UP001148313"/>
    </source>
</evidence>
<comment type="caution">
    <text evidence="1">The sequence shown here is derived from an EMBL/GenBank/DDBJ whole genome shotgun (WGS) entry which is preliminary data.</text>
</comment>
<reference evidence="1" key="1">
    <citation type="submission" date="2022-11" db="EMBL/GenBank/DDBJ databases">
        <title>Hoeflea poritis sp. nov., isolated from scleractinian coral Porites lutea.</title>
        <authorList>
            <person name="Zhang G."/>
            <person name="Wei Q."/>
            <person name="Cai L."/>
        </authorList>
    </citation>
    <scope>NUCLEOTIDE SEQUENCE</scope>
    <source>
        <strain evidence="1">E7-10</strain>
    </source>
</reference>
<dbReference type="Proteomes" id="UP001148313">
    <property type="component" value="Unassembled WGS sequence"/>
</dbReference>
<organism evidence="1 2">
    <name type="scientific">Hoeflea poritis</name>
    <dbReference type="NCBI Taxonomy" id="2993659"/>
    <lineage>
        <taxon>Bacteria</taxon>
        <taxon>Pseudomonadati</taxon>
        <taxon>Pseudomonadota</taxon>
        <taxon>Alphaproteobacteria</taxon>
        <taxon>Hyphomicrobiales</taxon>
        <taxon>Rhizobiaceae</taxon>
        <taxon>Hoeflea</taxon>
    </lineage>
</organism>
<accession>A0ABT4VJE5</accession>
<keyword evidence="2" id="KW-1185">Reference proteome</keyword>